<proteinExistence type="predicted"/>
<dbReference type="AlphaFoldDB" id="A0AA39ZVW9"/>
<evidence type="ECO:0000256" key="1">
    <source>
        <dbReference type="SAM" id="MobiDB-lite"/>
    </source>
</evidence>
<dbReference type="EMBL" id="JAUKUA010000007">
    <property type="protein sequence ID" value="KAK0704618.1"/>
    <property type="molecule type" value="Genomic_DNA"/>
</dbReference>
<feature type="region of interest" description="Disordered" evidence="1">
    <location>
        <begin position="39"/>
        <end position="60"/>
    </location>
</feature>
<reference evidence="2" key="1">
    <citation type="submission" date="2023-06" db="EMBL/GenBank/DDBJ databases">
        <title>Genome-scale phylogeny and comparative genomics of the fungal order Sordariales.</title>
        <authorList>
            <consortium name="Lawrence Berkeley National Laboratory"/>
            <person name="Hensen N."/>
            <person name="Bonometti L."/>
            <person name="Westerberg I."/>
            <person name="Brannstrom I.O."/>
            <person name="Guillou S."/>
            <person name="Cros-Aarteil S."/>
            <person name="Calhoun S."/>
            <person name="Haridas S."/>
            <person name="Kuo A."/>
            <person name="Mondo S."/>
            <person name="Pangilinan J."/>
            <person name="Riley R."/>
            <person name="Labutti K."/>
            <person name="Andreopoulos B."/>
            <person name="Lipzen A."/>
            <person name="Chen C."/>
            <person name="Yanf M."/>
            <person name="Daum C."/>
            <person name="Ng V."/>
            <person name="Clum A."/>
            <person name="Steindorff A."/>
            <person name="Ohm R."/>
            <person name="Martin F."/>
            <person name="Silar P."/>
            <person name="Natvig D."/>
            <person name="Lalanne C."/>
            <person name="Gautier V."/>
            <person name="Ament-Velasquez S.L."/>
            <person name="Kruys A."/>
            <person name="Hutchinson M.I."/>
            <person name="Powell A.J."/>
            <person name="Barry K."/>
            <person name="Miller A.N."/>
            <person name="Grigoriev I.V."/>
            <person name="Debuchy R."/>
            <person name="Gladieux P."/>
            <person name="Thoren M.H."/>
            <person name="Johannesson H."/>
        </authorList>
    </citation>
    <scope>NUCLEOTIDE SEQUENCE</scope>
    <source>
        <strain evidence="2">SMH4607-1</strain>
    </source>
</reference>
<protein>
    <submittedName>
        <fullName evidence="2">Uncharacterized protein</fullName>
    </submittedName>
</protein>
<evidence type="ECO:0000313" key="2">
    <source>
        <dbReference type="EMBL" id="KAK0704618.1"/>
    </source>
</evidence>
<evidence type="ECO:0000313" key="3">
    <source>
        <dbReference type="Proteomes" id="UP001172102"/>
    </source>
</evidence>
<keyword evidence="3" id="KW-1185">Reference proteome</keyword>
<accession>A0AA39ZVW9</accession>
<comment type="caution">
    <text evidence="2">The sequence shown here is derived from an EMBL/GenBank/DDBJ whole genome shotgun (WGS) entry which is preliminary data.</text>
</comment>
<sequence>MFEWYRKSHVCYVYLADMALSSNESATLRAFRKSRWFTSSPLGLSRRPPRLSGQPSLACQ</sequence>
<gene>
    <name evidence="2" type="ORF">B0H67DRAFT_591826</name>
</gene>
<dbReference type="Proteomes" id="UP001172102">
    <property type="component" value="Unassembled WGS sequence"/>
</dbReference>
<organism evidence="2 3">
    <name type="scientific">Lasiosphaeris hirsuta</name>
    <dbReference type="NCBI Taxonomy" id="260670"/>
    <lineage>
        <taxon>Eukaryota</taxon>
        <taxon>Fungi</taxon>
        <taxon>Dikarya</taxon>
        <taxon>Ascomycota</taxon>
        <taxon>Pezizomycotina</taxon>
        <taxon>Sordariomycetes</taxon>
        <taxon>Sordariomycetidae</taxon>
        <taxon>Sordariales</taxon>
        <taxon>Lasiosphaeriaceae</taxon>
        <taxon>Lasiosphaeris</taxon>
    </lineage>
</organism>
<name>A0AA39ZVW9_9PEZI</name>